<evidence type="ECO:0000313" key="4">
    <source>
        <dbReference type="Proteomes" id="UP001497516"/>
    </source>
</evidence>
<dbReference type="EMBL" id="OZ034821">
    <property type="protein sequence ID" value="CAL1408270.1"/>
    <property type="molecule type" value="Genomic_DNA"/>
</dbReference>
<proteinExistence type="predicted"/>
<feature type="region of interest" description="Disordered" evidence="1">
    <location>
        <begin position="47"/>
        <end position="73"/>
    </location>
</feature>
<protein>
    <submittedName>
        <fullName evidence="3">Uncharacterized protein</fullName>
    </submittedName>
</protein>
<evidence type="ECO:0000256" key="2">
    <source>
        <dbReference type="SAM" id="Phobius"/>
    </source>
</evidence>
<feature type="transmembrane region" description="Helical" evidence="2">
    <location>
        <begin position="26"/>
        <end position="45"/>
    </location>
</feature>
<organism evidence="3 4">
    <name type="scientific">Linum trigynum</name>
    <dbReference type="NCBI Taxonomy" id="586398"/>
    <lineage>
        <taxon>Eukaryota</taxon>
        <taxon>Viridiplantae</taxon>
        <taxon>Streptophyta</taxon>
        <taxon>Embryophyta</taxon>
        <taxon>Tracheophyta</taxon>
        <taxon>Spermatophyta</taxon>
        <taxon>Magnoliopsida</taxon>
        <taxon>eudicotyledons</taxon>
        <taxon>Gunneridae</taxon>
        <taxon>Pentapetalae</taxon>
        <taxon>rosids</taxon>
        <taxon>fabids</taxon>
        <taxon>Malpighiales</taxon>
        <taxon>Linaceae</taxon>
        <taxon>Linum</taxon>
    </lineage>
</organism>
<name>A0AAV2GC03_9ROSI</name>
<keyword evidence="4" id="KW-1185">Reference proteome</keyword>
<keyword evidence="2" id="KW-1133">Transmembrane helix</keyword>
<keyword evidence="2" id="KW-0812">Transmembrane</keyword>
<gene>
    <name evidence="3" type="ORF">LTRI10_LOCUS47881</name>
</gene>
<reference evidence="3 4" key="1">
    <citation type="submission" date="2024-04" db="EMBL/GenBank/DDBJ databases">
        <authorList>
            <person name="Fracassetti M."/>
        </authorList>
    </citation>
    <scope>NUCLEOTIDE SEQUENCE [LARGE SCALE GENOMIC DNA]</scope>
</reference>
<evidence type="ECO:0000256" key="1">
    <source>
        <dbReference type="SAM" id="MobiDB-lite"/>
    </source>
</evidence>
<sequence length="73" mass="7833">MDEENQQQGIGTSAVKAMKLYSRSSVLVLAPALATLLCFQITMAGPGDPSNRISLPTPKAILDSMGESRRGRR</sequence>
<dbReference type="AlphaFoldDB" id="A0AAV2GC03"/>
<accession>A0AAV2GC03</accession>
<evidence type="ECO:0000313" key="3">
    <source>
        <dbReference type="EMBL" id="CAL1408270.1"/>
    </source>
</evidence>
<keyword evidence="2" id="KW-0472">Membrane</keyword>
<dbReference type="Proteomes" id="UP001497516">
    <property type="component" value="Chromosome 8"/>
</dbReference>